<feature type="compositionally biased region" description="Acidic residues" evidence="1">
    <location>
        <begin position="1"/>
        <end position="26"/>
    </location>
</feature>
<accession>A0AAQ3SR53</accession>
<dbReference type="GO" id="GO:0032196">
    <property type="term" value="P:transposition"/>
    <property type="evidence" value="ECO:0007669"/>
    <property type="project" value="InterPro"/>
</dbReference>
<feature type="compositionally biased region" description="Low complexity" evidence="1">
    <location>
        <begin position="370"/>
        <end position="380"/>
    </location>
</feature>
<feature type="region of interest" description="Disordered" evidence="1">
    <location>
        <begin position="1"/>
        <end position="33"/>
    </location>
</feature>
<evidence type="ECO:0000313" key="3">
    <source>
        <dbReference type="Proteomes" id="UP001341281"/>
    </source>
</evidence>
<dbReference type="Pfam" id="PF03004">
    <property type="entry name" value="Transposase_24"/>
    <property type="match status" value="1"/>
</dbReference>
<feature type="compositionally biased region" description="Basic and acidic residues" evidence="1">
    <location>
        <begin position="390"/>
        <end position="402"/>
    </location>
</feature>
<name>A0AAQ3SR53_PASNO</name>
<evidence type="ECO:0000313" key="2">
    <source>
        <dbReference type="EMBL" id="WVZ58517.1"/>
    </source>
</evidence>
<dbReference type="EMBL" id="CP144746">
    <property type="protein sequence ID" value="WVZ58517.1"/>
    <property type="molecule type" value="Genomic_DNA"/>
</dbReference>
<dbReference type="AlphaFoldDB" id="A0AAQ3SR53"/>
<sequence>MAAQEELEEQAEEEAEEEAAQEDPMGESDVVGGSSSVRRFRFRSCNSVPKRPAERMLIRPHREWQWEDVTWDGVGRRSKMNSMLGALCRYYYPGMVEVDGERQVAEQWSHWRLKEYVRPDEGSSAGGSSARGIVVKGAAVKLKGELLRYRLKNEDDMEVLRSVRRHFCRAAEKVIDDAFYNIRISAVCQYYKRIKGENMSKEKGASQIYVTEQQYLQISVDWIVKDVKAWRWLAKKWSTPEWIASSKSHRENRGKAGPGHRFGADGHYSLARRMEHESEVPPSFMDVFVRGHRGPDPTNPEVLCTEAAREKMMAYGEEMTQRHGSDFHRRQTEVDAEALHASGGGRRHGRYAFGTGVVNYDQSISRARRSGSSSGSCRSSRTGRDTQAQEETRAAREEARQATRTVERLINMTAYMASYLQDITARLGPDVNLPPFCPPQMSPQQLRGGWHRRALSHRLSATSQLNGTAGLPATSGMDDTPELPATFEVDASYCTTLQPVDAITYSAIWITGFGLTPSWPNSRCGRA</sequence>
<reference evidence="2 3" key="1">
    <citation type="submission" date="2024-02" db="EMBL/GenBank/DDBJ databases">
        <title>High-quality chromosome-scale genome assembly of Pensacola bahiagrass (Paspalum notatum Flugge var. saurae).</title>
        <authorList>
            <person name="Vega J.M."/>
            <person name="Podio M."/>
            <person name="Orjuela J."/>
            <person name="Siena L.A."/>
            <person name="Pessino S.C."/>
            <person name="Combes M.C."/>
            <person name="Mariac C."/>
            <person name="Albertini E."/>
            <person name="Pupilli F."/>
            <person name="Ortiz J.P.A."/>
            <person name="Leblanc O."/>
        </authorList>
    </citation>
    <scope>NUCLEOTIDE SEQUENCE [LARGE SCALE GENOMIC DNA]</scope>
    <source>
        <strain evidence="2">R1</strain>
        <tissue evidence="2">Leaf</tissue>
    </source>
</reference>
<gene>
    <name evidence="2" type="ORF">U9M48_008788</name>
</gene>
<dbReference type="InterPro" id="IPR039266">
    <property type="entry name" value="EN-1/SPM"/>
</dbReference>
<dbReference type="InterPro" id="IPR004252">
    <property type="entry name" value="Probable_transposase_24"/>
</dbReference>
<organism evidence="2 3">
    <name type="scientific">Paspalum notatum var. saurae</name>
    <dbReference type="NCBI Taxonomy" id="547442"/>
    <lineage>
        <taxon>Eukaryota</taxon>
        <taxon>Viridiplantae</taxon>
        <taxon>Streptophyta</taxon>
        <taxon>Embryophyta</taxon>
        <taxon>Tracheophyta</taxon>
        <taxon>Spermatophyta</taxon>
        <taxon>Magnoliopsida</taxon>
        <taxon>Liliopsida</taxon>
        <taxon>Poales</taxon>
        <taxon>Poaceae</taxon>
        <taxon>PACMAD clade</taxon>
        <taxon>Panicoideae</taxon>
        <taxon>Andropogonodae</taxon>
        <taxon>Paspaleae</taxon>
        <taxon>Paspalinae</taxon>
        <taxon>Paspalum</taxon>
    </lineage>
</organism>
<protein>
    <submittedName>
        <fullName evidence="2">Uncharacterized protein</fullName>
    </submittedName>
</protein>
<dbReference type="Proteomes" id="UP001341281">
    <property type="component" value="Chromosome 02"/>
</dbReference>
<dbReference type="PANTHER" id="PTHR33157:SF14">
    <property type="entry name" value="AUTONOMOUS TRANSPOSABLE ELEMENT EN-1 MOSAIC PROTEIN"/>
    <property type="match status" value="1"/>
</dbReference>
<evidence type="ECO:0000256" key="1">
    <source>
        <dbReference type="SAM" id="MobiDB-lite"/>
    </source>
</evidence>
<feature type="region of interest" description="Disordered" evidence="1">
    <location>
        <begin position="364"/>
        <end position="402"/>
    </location>
</feature>
<keyword evidence="3" id="KW-1185">Reference proteome</keyword>
<dbReference type="PANTHER" id="PTHR33157">
    <property type="entry name" value="AUTONOMOUS TRANSPOSABLE ELEMENT EN-1 MOSAIC PROTEIN-RELATED"/>
    <property type="match status" value="1"/>
</dbReference>
<proteinExistence type="predicted"/>